<keyword evidence="2" id="KW-0444">Lipid biosynthesis</keyword>
<dbReference type="Pfam" id="PF19279">
    <property type="entry name" value="YegS_C"/>
    <property type="match status" value="1"/>
</dbReference>
<dbReference type="PANTHER" id="PTHR12358">
    <property type="entry name" value="SPHINGOSINE KINASE"/>
    <property type="match status" value="1"/>
</dbReference>
<dbReference type="AlphaFoldDB" id="A0A9J6ZMK1"/>
<dbReference type="SUPFAM" id="SSF111331">
    <property type="entry name" value="NAD kinase/diacylglycerol kinase-like"/>
    <property type="match status" value="1"/>
</dbReference>
<gene>
    <name evidence="13" type="ORF">M9189_08720</name>
</gene>
<evidence type="ECO:0000256" key="4">
    <source>
        <dbReference type="ARBA" id="ARBA00022723"/>
    </source>
</evidence>
<dbReference type="GO" id="GO:0016301">
    <property type="term" value="F:kinase activity"/>
    <property type="evidence" value="ECO:0007669"/>
    <property type="project" value="UniProtKB-KW"/>
</dbReference>
<dbReference type="PANTHER" id="PTHR12358:SF106">
    <property type="entry name" value="LIPID KINASE YEGS"/>
    <property type="match status" value="1"/>
</dbReference>
<evidence type="ECO:0000256" key="3">
    <source>
        <dbReference type="ARBA" id="ARBA00022679"/>
    </source>
</evidence>
<dbReference type="InterPro" id="IPR017438">
    <property type="entry name" value="ATP-NAD_kinase_N"/>
</dbReference>
<evidence type="ECO:0000256" key="5">
    <source>
        <dbReference type="ARBA" id="ARBA00022741"/>
    </source>
</evidence>
<dbReference type="Gene3D" id="2.60.200.40">
    <property type="match status" value="1"/>
</dbReference>
<keyword evidence="10" id="KW-0594">Phospholipid biosynthesis</keyword>
<dbReference type="InterPro" id="IPR045540">
    <property type="entry name" value="YegS/DAGK_C"/>
</dbReference>
<dbReference type="NCBIfam" id="TIGR00147">
    <property type="entry name" value="YegS/Rv2252/BmrU family lipid kinase"/>
    <property type="match status" value="1"/>
</dbReference>
<evidence type="ECO:0000256" key="8">
    <source>
        <dbReference type="ARBA" id="ARBA00022842"/>
    </source>
</evidence>
<keyword evidence="5" id="KW-0547">Nucleotide-binding</keyword>
<dbReference type="RefSeq" id="WP_250722413.1">
    <property type="nucleotide sequence ID" value="NZ_CP098400.1"/>
</dbReference>
<evidence type="ECO:0000256" key="11">
    <source>
        <dbReference type="ARBA" id="ARBA00023264"/>
    </source>
</evidence>
<dbReference type="InterPro" id="IPR001206">
    <property type="entry name" value="Diacylglycerol_kinase_cat_dom"/>
</dbReference>
<dbReference type="GO" id="GO:0005524">
    <property type="term" value="F:ATP binding"/>
    <property type="evidence" value="ECO:0007669"/>
    <property type="project" value="UniProtKB-KW"/>
</dbReference>
<evidence type="ECO:0000256" key="10">
    <source>
        <dbReference type="ARBA" id="ARBA00023209"/>
    </source>
</evidence>
<evidence type="ECO:0000256" key="2">
    <source>
        <dbReference type="ARBA" id="ARBA00022516"/>
    </source>
</evidence>
<evidence type="ECO:0000259" key="12">
    <source>
        <dbReference type="PROSITE" id="PS50146"/>
    </source>
</evidence>
<keyword evidence="14" id="KW-1185">Reference proteome</keyword>
<keyword evidence="3" id="KW-0808">Transferase</keyword>
<keyword evidence="9" id="KW-0443">Lipid metabolism</keyword>
<keyword evidence="6 13" id="KW-0418">Kinase</keyword>
<dbReference type="KEGG" id="alkq:M9189_08720"/>
<evidence type="ECO:0000313" key="14">
    <source>
        <dbReference type="Proteomes" id="UP001056426"/>
    </source>
</evidence>
<dbReference type="Proteomes" id="UP001056426">
    <property type="component" value="Chromosome"/>
</dbReference>
<keyword evidence="11" id="KW-1208">Phospholipid metabolism</keyword>
<name>A0A9J6ZMK1_9BACT</name>
<evidence type="ECO:0000313" key="13">
    <source>
        <dbReference type="EMBL" id="URW78937.1"/>
    </source>
</evidence>
<dbReference type="GO" id="GO:0005886">
    <property type="term" value="C:plasma membrane"/>
    <property type="evidence" value="ECO:0007669"/>
    <property type="project" value="TreeGrafter"/>
</dbReference>
<evidence type="ECO:0000256" key="7">
    <source>
        <dbReference type="ARBA" id="ARBA00022840"/>
    </source>
</evidence>
<organism evidence="13 14">
    <name type="scientific">Xiashengella succiniciproducens</name>
    <dbReference type="NCBI Taxonomy" id="2949635"/>
    <lineage>
        <taxon>Bacteria</taxon>
        <taxon>Pseudomonadati</taxon>
        <taxon>Bacteroidota</taxon>
        <taxon>Bacteroidia</taxon>
        <taxon>Marinilabiliales</taxon>
        <taxon>Marinilabiliaceae</taxon>
        <taxon>Xiashengella</taxon>
    </lineage>
</organism>
<dbReference type="GO" id="GO:0046872">
    <property type="term" value="F:metal ion binding"/>
    <property type="evidence" value="ECO:0007669"/>
    <property type="project" value="UniProtKB-KW"/>
</dbReference>
<reference evidence="13" key="1">
    <citation type="submission" date="2022-05" db="EMBL/GenBank/DDBJ databases">
        <authorList>
            <person name="Sun X."/>
        </authorList>
    </citation>
    <scope>NUCLEOTIDE SEQUENCE</scope>
    <source>
        <strain evidence="13">Ai-910</strain>
    </source>
</reference>
<feature type="domain" description="DAGKc" evidence="12">
    <location>
        <begin position="1"/>
        <end position="128"/>
    </location>
</feature>
<comment type="cofactor">
    <cofactor evidence="1">
        <name>Mg(2+)</name>
        <dbReference type="ChEBI" id="CHEBI:18420"/>
    </cofactor>
</comment>
<dbReference type="InterPro" id="IPR016064">
    <property type="entry name" value="NAD/diacylglycerol_kinase_sf"/>
</dbReference>
<dbReference type="Gene3D" id="3.40.50.10330">
    <property type="entry name" value="Probable inorganic polyphosphate/atp-NAD kinase, domain 1"/>
    <property type="match status" value="1"/>
</dbReference>
<dbReference type="SMART" id="SM00046">
    <property type="entry name" value="DAGKc"/>
    <property type="match status" value="1"/>
</dbReference>
<dbReference type="InterPro" id="IPR050187">
    <property type="entry name" value="Lipid_Phosphate_FormReg"/>
</dbReference>
<reference evidence="13" key="2">
    <citation type="submission" date="2022-06" db="EMBL/GenBank/DDBJ databases">
        <title>Xiashengella guii gen. nov. sp. nov., a bacterium isolated form anaerobic digestion tank.</title>
        <authorList>
            <person name="Huang H."/>
        </authorList>
    </citation>
    <scope>NUCLEOTIDE SEQUENCE</scope>
    <source>
        <strain evidence="13">Ai-910</strain>
    </source>
</reference>
<keyword evidence="7" id="KW-0067">ATP-binding</keyword>
<evidence type="ECO:0000256" key="9">
    <source>
        <dbReference type="ARBA" id="ARBA00023098"/>
    </source>
</evidence>
<dbReference type="InterPro" id="IPR005218">
    <property type="entry name" value="Diacylglycerol/lipid_kinase"/>
</dbReference>
<proteinExistence type="predicted"/>
<dbReference type="EMBL" id="CP098400">
    <property type="protein sequence ID" value="URW78937.1"/>
    <property type="molecule type" value="Genomic_DNA"/>
</dbReference>
<protein>
    <submittedName>
        <fullName evidence="13">Diacylglycerol kinase family lipid kinase</fullName>
    </submittedName>
</protein>
<keyword evidence="8" id="KW-0460">Magnesium</keyword>
<evidence type="ECO:0000256" key="6">
    <source>
        <dbReference type="ARBA" id="ARBA00022777"/>
    </source>
</evidence>
<keyword evidence="4" id="KW-0479">Metal-binding</keyword>
<dbReference type="PROSITE" id="PS50146">
    <property type="entry name" value="DAGK"/>
    <property type="match status" value="1"/>
</dbReference>
<evidence type="ECO:0000256" key="1">
    <source>
        <dbReference type="ARBA" id="ARBA00001946"/>
    </source>
</evidence>
<accession>A0A9J6ZMK1</accession>
<dbReference type="Pfam" id="PF00781">
    <property type="entry name" value="DAGK_cat"/>
    <property type="match status" value="1"/>
</dbReference>
<dbReference type="GO" id="GO:0008654">
    <property type="term" value="P:phospholipid biosynthetic process"/>
    <property type="evidence" value="ECO:0007669"/>
    <property type="project" value="UniProtKB-KW"/>
</dbReference>
<sequence length="311" mass="34151">MKRILFIINPVSGIGRQKSIEEYINAGIDRKTGQYEIAYTQHKGHAFEISTEAAGKYDIVVAVGGDGTVNETGRGLIGSETALGIIPTGSGNGLARHMEIPFRIANAVKALNNPVITPIDVISMNGYYALNMAGIGFDAHISHKFATRRNRGPLAYMQLITREFSKYKACRYKMTIDGHSKELEAFLISFANSTQYGNNIHIAPQAKVDDGLIDICLIREFPKYTAPALLFSMIDMSIDQNKYDSIIKAPHVSIEYHEDLQGHVDGEPVMLGKQVEVGIIPLAIKVAAPPQELRQTQNILTPLIELLPGMS</sequence>